<dbReference type="InterPro" id="IPR044068">
    <property type="entry name" value="CB"/>
</dbReference>
<dbReference type="OrthoDB" id="7510934at2"/>
<keyword evidence="2" id="KW-0229">DNA integration</keyword>
<feature type="domain" description="Core-binding (CB)" evidence="7">
    <location>
        <begin position="85"/>
        <end position="164"/>
    </location>
</feature>
<keyword evidence="3 5" id="KW-0238">DNA-binding</keyword>
<reference evidence="8 9" key="1">
    <citation type="submission" date="2019-11" db="EMBL/GenBank/DDBJ databases">
        <authorList>
            <person name="Dong K."/>
        </authorList>
    </citation>
    <scope>NUCLEOTIDE SEQUENCE [LARGE SCALE GENOMIC DNA]</scope>
    <source>
        <strain evidence="8 9">JCM 17370</strain>
    </source>
</reference>
<organism evidence="8 9">
    <name type="scientific">Paracoccus limosus</name>
    <dbReference type="NCBI Taxonomy" id="913252"/>
    <lineage>
        <taxon>Bacteria</taxon>
        <taxon>Pseudomonadati</taxon>
        <taxon>Pseudomonadota</taxon>
        <taxon>Alphaproteobacteria</taxon>
        <taxon>Rhodobacterales</taxon>
        <taxon>Paracoccaceae</taxon>
        <taxon>Paracoccus</taxon>
    </lineage>
</organism>
<dbReference type="Proteomes" id="UP000442533">
    <property type="component" value="Unassembled WGS sequence"/>
</dbReference>
<evidence type="ECO:0000256" key="1">
    <source>
        <dbReference type="ARBA" id="ARBA00008857"/>
    </source>
</evidence>
<dbReference type="GO" id="GO:0003677">
    <property type="term" value="F:DNA binding"/>
    <property type="evidence" value="ECO:0007669"/>
    <property type="project" value="UniProtKB-UniRule"/>
</dbReference>
<gene>
    <name evidence="8" type="ORF">GL279_18280</name>
</gene>
<keyword evidence="9" id="KW-1185">Reference proteome</keyword>
<dbReference type="InterPro" id="IPR013762">
    <property type="entry name" value="Integrase-like_cat_sf"/>
</dbReference>
<comment type="caution">
    <text evidence="8">The sequence shown here is derived from an EMBL/GenBank/DDBJ whole genome shotgun (WGS) entry which is preliminary data.</text>
</comment>
<evidence type="ECO:0000256" key="4">
    <source>
        <dbReference type="ARBA" id="ARBA00023172"/>
    </source>
</evidence>
<sequence>MMLCRGKIPPPKPTIGISMKQLRKPPKYCQGFEDRHGKVRWYYRRPGFPRVALPGLPWSPDFMAAYDKADTGERLEIGKARSAPGTIGALVASYYRTSDFSGLGDSTKTTYRGIIERFRAEHGHKRVAHMEKRHVQGIISEKAATPAAANNLLRMMHLLMRHAVDLGWRGDDPTQGVRKAKRKAGGFLTWEEDHISQFVACHKPTSRAHLALMLLLYTGQRRSDVVRMGRQHVRNDVLSVVQQKTGQDVHIPLHPDLKALLDALPLGMTFLVTAQGKPFTPAGFTNWFRDMVREAKLHDGLSPHGLRKATCRRLAEAGCTPHQIMAISGHRSLAEVTRYTVAAGRKQLASQAMLALGRTIDETATVKPAEAV</sequence>
<dbReference type="PROSITE" id="PS51900">
    <property type="entry name" value="CB"/>
    <property type="match status" value="1"/>
</dbReference>
<dbReference type="Gene3D" id="1.10.443.10">
    <property type="entry name" value="Intergrase catalytic core"/>
    <property type="match status" value="1"/>
</dbReference>
<evidence type="ECO:0000256" key="3">
    <source>
        <dbReference type="ARBA" id="ARBA00023125"/>
    </source>
</evidence>
<dbReference type="InterPro" id="IPR010998">
    <property type="entry name" value="Integrase_recombinase_N"/>
</dbReference>
<evidence type="ECO:0000259" key="6">
    <source>
        <dbReference type="PROSITE" id="PS51898"/>
    </source>
</evidence>
<evidence type="ECO:0000256" key="5">
    <source>
        <dbReference type="PROSITE-ProRule" id="PRU01248"/>
    </source>
</evidence>
<name>A0A844HB90_9RHOB</name>
<comment type="similarity">
    <text evidence="1">Belongs to the 'phage' integrase family.</text>
</comment>
<evidence type="ECO:0000313" key="8">
    <source>
        <dbReference type="EMBL" id="MTH36537.1"/>
    </source>
</evidence>
<keyword evidence="4" id="KW-0233">DNA recombination</keyword>
<dbReference type="AlphaFoldDB" id="A0A844HB90"/>
<dbReference type="PROSITE" id="PS51898">
    <property type="entry name" value="TYR_RECOMBINASE"/>
    <property type="match status" value="1"/>
</dbReference>
<dbReference type="GO" id="GO:0015074">
    <property type="term" value="P:DNA integration"/>
    <property type="evidence" value="ECO:0007669"/>
    <property type="project" value="UniProtKB-KW"/>
</dbReference>
<dbReference type="InterPro" id="IPR011010">
    <property type="entry name" value="DNA_brk_join_enz"/>
</dbReference>
<evidence type="ECO:0000313" key="9">
    <source>
        <dbReference type="Proteomes" id="UP000442533"/>
    </source>
</evidence>
<dbReference type="EMBL" id="WMIF01000045">
    <property type="protein sequence ID" value="MTH36537.1"/>
    <property type="molecule type" value="Genomic_DNA"/>
</dbReference>
<evidence type="ECO:0000256" key="2">
    <source>
        <dbReference type="ARBA" id="ARBA00022908"/>
    </source>
</evidence>
<evidence type="ECO:0000259" key="7">
    <source>
        <dbReference type="PROSITE" id="PS51900"/>
    </source>
</evidence>
<dbReference type="Gene3D" id="1.10.150.130">
    <property type="match status" value="1"/>
</dbReference>
<feature type="domain" description="Tyr recombinase" evidence="6">
    <location>
        <begin position="183"/>
        <end position="353"/>
    </location>
</feature>
<accession>A0A844HB90</accession>
<proteinExistence type="inferred from homology"/>
<dbReference type="InterPro" id="IPR002104">
    <property type="entry name" value="Integrase_catalytic"/>
</dbReference>
<dbReference type="SUPFAM" id="SSF56349">
    <property type="entry name" value="DNA breaking-rejoining enzymes"/>
    <property type="match status" value="1"/>
</dbReference>
<dbReference type="GO" id="GO:0006310">
    <property type="term" value="P:DNA recombination"/>
    <property type="evidence" value="ECO:0007669"/>
    <property type="project" value="UniProtKB-KW"/>
</dbReference>
<dbReference type="InterPro" id="IPR050090">
    <property type="entry name" value="Tyrosine_recombinase_XerCD"/>
</dbReference>
<dbReference type="PANTHER" id="PTHR30349:SF41">
    <property type="entry name" value="INTEGRASE_RECOMBINASE PROTEIN MJ0367-RELATED"/>
    <property type="match status" value="1"/>
</dbReference>
<protein>
    <submittedName>
        <fullName evidence="8">Tyrosine-type recombinase/integrase</fullName>
    </submittedName>
</protein>
<dbReference type="Pfam" id="PF00589">
    <property type="entry name" value="Phage_integrase"/>
    <property type="match status" value="1"/>
</dbReference>
<dbReference type="PANTHER" id="PTHR30349">
    <property type="entry name" value="PHAGE INTEGRASE-RELATED"/>
    <property type="match status" value="1"/>
</dbReference>